<dbReference type="Proteomes" id="UP000822688">
    <property type="component" value="Chromosome 7"/>
</dbReference>
<comment type="caution">
    <text evidence="4">The sequence shown here is derived from an EMBL/GenBank/DDBJ whole genome shotgun (WGS) entry which is preliminary data.</text>
</comment>
<gene>
    <name evidence="4" type="ORF">KC19_7G064000</name>
</gene>
<dbReference type="PROSITE" id="PS50011">
    <property type="entry name" value="PROTEIN_KINASE_DOM"/>
    <property type="match status" value="1"/>
</dbReference>
<proteinExistence type="inferred from homology"/>
<feature type="region of interest" description="Disordered" evidence="2">
    <location>
        <begin position="695"/>
        <end position="728"/>
    </location>
</feature>
<dbReference type="GO" id="GO:0005524">
    <property type="term" value="F:ATP binding"/>
    <property type="evidence" value="ECO:0007669"/>
    <property type="project" value="InterPro"/>
</dbReference>
<evidence type="ECO:0000313" key="4">
    <source>
        <dbReference type="EMBL" id="KAG0566440.1"/>
    </source>
</evidence>
<feature type="compositionally biased region" description="Polar residues" evidence="2">
    <location>
        <begin position="695"/>
        <end position="714"/>
    </location>
</feature>
<dbReference type="AlphaFoldDB" id="A0A8T0H5A9"/>
<sequence>MAATIQAMLGASSLHDPHRVGIHSSKLKPLRPSINPSLRVALPSSFGRQSCRITCSGSRGEGKGDPWEQTVSQPDTFTQYSGYIAEAAIEEADQLDEYNADRFAAIFKRRPFLLTRRLVQIAGTLGWWAAVLYSDILFGKKEQNFKTRAAQLRNALVQLGPAFVKIAQAVSSRPDVISPEYLEELALLQDRIAPFSTELALQIIEQELGVTVEQLFTEISPQPVAAASLGQVYQARLRPNGEQVAVKVQRPGVRAAMALDLYILRQLARFVGSLLKLNTDLPGVVDEWASSLFKEMDYQAEARNGLRFRKMFGSLPDVVVPEMYSELTSRRVLVMEWVEGQRLSEVSDLRLVEVGVFCSLTQLLDSGFYHADPHPGNLLRTPDGKLAYLDFGMMGEMKENLRDGLIEASVHLVNREYDALAGDFVTLGLVPPTAEMGEFSKALTGVFQEAVAKGVRNISFGDLSGKLGVTMYKFKFRIPSYFSLVIRSLTVLEGIALSSDPNYKVLSSSYPWIARKVLTDKSPKLRSTLQELVYKDGGFRIDRLESLLTESMRQPLEDPAVLNNKPAEKEETRVERDSRSLMKRLLTFGLTDQGDFVRELILDELAKGIDALNRVAFDAAAHTIRTRSPISLPLIAPVTEDEDLKNLENLRQIMSIFNKSRNTSAVGTVAGMTGENGSAQPSTNLQTATQLNTSNSNGLLQTTTPTAKFESQNGAAMKTSLAKSNNGRDIIQKTEVMNTNGSANRDNRVPKTQVYQSANSNDLVEKTEFIEPGRSTNNSSRTQGRVPKTEVFQSRNGNDLVERTQFVKPAGQDRSPYNGNGNSRIPKTEVVRGANKNDLVERTRFVNDDDSETALSMDDITDIVQGLSGLTQYLPLLSVVPELPFQARQQAVFLPAELAGRVASRVVARTIRGSIPRSGSGRFSSKKNDDYN</sequence>
<comment type="similarity">
    <text evidence="1">Belongs to the protein kinase superfamily. ADCK protein kinase family.</text>
</comment>
<dbReference type="InterPro" id="IPR011009">
    <property type="entry name" value="Kinase-like_dom_sf"/>
</dbReference>
<dbReference type="InterPro" id="IPR004147">
    <property type="entry name" value="ABC1_dom"/>
</dbReference>
<evidence type="ECO:0000256" key="1">
    <source>
        <dbReference type="ARBA" id="ARBA00009670"/>
    </source>
</evidence>
<evidence type="ECO:0000256" key="2">
    <source>
        <dbReference type="SAM" id="MobiDB-lite"/>
    </source>
</evidence>
<dbReference type="PANTHER" id="PTHR10566">
    <property type="entry name" value="CHAPERONE-ACTIVITY OF BC1 COMPLEX CABC1 -RELATED"/>
    <property type="match status" value="1"/>
</dbReference>
<dbReference type="OrthoDB" id="427480at2759"/>
<dbReference type="Pfam" id="PF03109">
    <property type="entry name" value="ABC1"/>
    <property type="match status" value="1"/>
</dbReference>
<organism evidence="4 5">
    <name type="scientific">Ceratodon purpureus</name>
    <name type="common">Fire moss</name>
    <name type="synonym">Dicranum purpureum</name>
    <dbReference type="NCBI Taxonomy" id="3225"/>
    <lineage>
        <taxon>Eukaryota</taxon>
        <taxon>Viridiplantae</taxon>
        <taxon>Streptophyta</taxon>
        <taxon>Embryophyta</taxon>
        <taxon>Bryophyta</taxon>
        <taxon>Bryophytina</taxon>
        <taxon>Bryopsida</taxon>
        <taxon>Dicranidae</taxon>
        <taxon>Pseudoditrichales</taxon>
        <taxon>Ditrichaceae</taxon>
        <taxon>Ceratodon</taxon>
    </lineage>
</organism>
<evidence type="ECO:0000313" key="5">
    <source>
        <dbReference type="Proteomes" id="UP000822688"/>
    </source>
</evidence>
<name>A0A8T0H5A9_CERPU</name>
<protein>
    <recommendedName>
        <fullName evidence="3">Protein kinase domain-containing protein</fullName>
    </recommendedName>
</protein>
<accession>A0A8T0H5A9</accession>
<dbReference type="Gene3D" id="1.10.510.10">
    <property type="entry name" value="Transferase(Phosphotransferase) domain 1"/>
    <property type="match status" value="1"/>
</dbReference>
<dbReference type="InterPro" id="IPR000719">
    <property type="entry name" value="Prot_kinase_dom"/>
</dbReference>
<dbReference type="EMBL" id="CM026428">
    <property type="protein sequence ID" value="KAG0566440.1"/>
    <property type="molecule type" value="Genomic_DNA"/>
</dbReference>
<dbReference type="PANTHER" id="PTHR10566:SF119">
    <property type="entry name" value="OS04G0640500 PROTEIN"/>
    <property type="match status" value="1"/>
</dbReference>
<keyword evidence="5" id="KW-1185">Reference proteome</keyword>
<feature type="domain" description="Protein kinase" evidence="3">
    <location>
        <begin position="218"/>
        <end position="539"/>
    </location>
</feature>
<evidence type="ECO:0000259" key="3">
    <source>
        <dbReference type="PROSITE" id="PS50011"/>
    </source>
</evidence>
<dbReference type="InterPro" id="IPR050154">
    <property type="entry name" value="UbiB_kinase"/>
</dbReference>
<reference evidence="4" key="1">
    <citation type="submission" date="2020-06" db="EMBL/GenBank/DDBJ databases">
        <title>WGS assembly of Ceratodon purpureus strain R40.</title>
        <authorList>
            <person name="Carey S.B."/>
            <person name="Jenkins J."/>
            <person name="Shu S."/>
            <person name="Lovell J.T."/>
            <person name="Sreedasyam A."/>
            <person name="Maumus F."/>
            <person name="Tiley G.P."/>
            <person name="Fernandez-Pozo N."/>
            <person name="Barry K."/>
            <person name="Chen C."/>
            <person name="Wang M."/>
            <person name="Lipzen A."/>
            <person name="Daum C."/>
            <person name="Saski C.A."/>
            <person name="Payton A.C."/>
            <person name="Mcbreen J.C."/>
            <person name="Conrad R.E."/>
            <person name="Kollar L.M."/>
            <person name="Olsson S."/>
            <person name="Huttunen S."/>
            <person name="Landis J.B."/>
            <person name="Wickett N.J."/>
            <person name="Johnson M.G."/>
            <person name="Rensing S.A."/>
            <person name="Grimwood J."/>
            <person name="Schmutz J."/>
            <person name="Mcdaniel S.F."/>
        </authorList>
    </citation>
    <scope>NUCLEOTIDE SEQUENCE</scope>
    <source>
        <strain evidence="4">R40</strain>
    </source>
</reference>
<dbReference type="SUPFAM" id="SSF56112">
    <property type="entry name" value="Protein kinase-like (PK-like)"/>
    <property type="match status" value="1"/>
</dbReference>
<dbReference type="CDD" id="cd05121">
    <property type="entry name" value="ABC1_ADCK3-like"/>
    <property type="match status" value="1"/>
</dbReference>
<dbReference type="GO" id="GO:0004672">
    <property type="term" value="F:protein kinase activity"/>
    <property type="evidence" value="ECO:0007669"/>
    <property type="project" value="InterPro"/>
</dbReference>